<keyword evidence="10" id="KW-1185">Reference proteome</keyword>
<evidence type="ECO:0000256" key="2">
    <source>
        <dbReference type="ARBA" id="ARBA00022491"/>
    </source>
</evidence>
<dbReference type="Proteomes" id="UP000287171">
    <property type="component" value="Unassembled WGS sequence"/>
</dbReference>
<feature type="binding site" evidence="7">
    <location>
        <position position="123"/>
    </location>
    <ligand>
        <name>Zn(2+)</name>
        <dbReference type="ChEBI" id="CHEBI:29105"/>
    </ligand>
</feature>
<dbReference type="OrthoDB" id="8659436at2"/>
<dbReference type="RefSeq" id="WP_126626839.1">
    <property type="nucleotide sequence ID" value="NZ_BIFT01000001.1"/>
</dbReference>
<evidence type="ECO:0000256" key="6">
    <source>
        <dbReference type="ARBA" id="ARBA00023163"/>
    </source>
</evidence>
<dbReference type="GO" id="GO:1900376">
    <property type="term" value="P:regulation of secondary metabolite biosynthetic process"/>
    <property type="evidence" value="ECO:0007669"/>
    <property type="project" value="TreeGrafter"/>
</dbReference>
<keyword evidence="6" id="KW-0804">Transcription</keyword>
<evidence type="ECO:0000256" key="8">
    <source>
        <dbReference type="PIRSR" id="PIRSR602481-2"/>
    </source>
</evidence>
<feature type="binding site" evidence="8">
    <location>
        <position position="77"/>
    </location>
    <ligand>
        <name>Fe cation</name>
        <dbReference type="ChEBI" id="CHEBI:24875"/>
    </ligand>
</feature>
<comment type="similarity">
    <text evidence="1">Belongs to the Fur family.</text>
</comment>
<evidence type="ECO:0000313" key="10">
    <source>
        <dbReference type="Proteomes" id="UP000287171"/>
    </source>
</evidence>
<sequence>MKEKLNANAQAVLEMVRAATNHPTASEVYDAVKVVRPQIGLASVYRILHSLVEQEYIKELRHSDDTCRYDGHISRHDHAICTDCGALLDVPINIPLTQEMLENAARATGIELTSHELRLYGRCPACSQKHTQLQHEHV</sequence>
<dbReference type="PANTHER" id="PTHR33202:SF7">
    <property type="entry name" value="FERRIC UPTAKE REGULATION PROTEIN"/>
    <property type="match status" value="1"/>
</dbReference>
<dbReference type="InterPro" id="IPR036388">
    <property type="entry name" value="WH-like_DNA-bd_sf"/>
</dbReference>
<dbReference type="Gene3D" id="1.10.10.10">
    <property type="entry name" value="Winged helix-like DNA-binding domain superfamily/Winged helix DNA-binding domain"/>
    <property type="match status" value="1"/>
</dbReference>
<keyword evidence="2" id="KW-0678">Repressor</keyword>
<proteinExistence type="inferred from homology"/>
<dbReference type="InterPro" id="IPR036390">
    <property type="entry name" value="WH_DNA-bd_sf"/>
</dbReference>
<feature type="binding site" evidence="7">
    <location>
        <position position="81"/>
    </location>
    <ligand>
        <name>Zn(2+)</name>
        <dbReference type="ChEBI" id="CHEBI:29105"/>
    </ligand>
</feature>
<comment type="caution">
    <text evidence="9">The sequence shown here is derived from an EMBL/GenBank/DDBJ whole genome shotgun (WGS) entry which is preliminary data.</text>
</comment>
<dbReference type="AlphaFoldDB" id="A0A402B4W9"/>
<keyword evidence="7" id="KW-0479">Metal-binding</keyword>
<dbReference type="Pfam" id="PF01475">
    <property type="entry name" value="FUR"/>
    <property type="match status" value="1"/>
</dbReference>
<dbReference type="GO" id="GO:0045892">
    <property type="term" value="P:negative regulation of DNA-templated transcription"/>
    <property type="evidence" value="ECO:0007669"/>
    <property type="project" value="TreeGrafter"/>
</dbReference>
<comment type="cofactor">
    <cofactor evidence="8">
        <name>Mn(2+)</name>
        <dbReference type="ChEBI" id="CHEBI:29035"/>
    </cofactor>
    <cofactor evidence="8">
        <name>Fe(2+)</name>
        <dbReference type="ChEBI" id="CHEBI:29033"/>
    </cofactor>
    <text evidence="8">Binds 1 Mn(2+) or Fe(2+) ion per subunit.</text>
</comment>
<dbReference type="PANTHER" id="PTHR33202">
    <property type="entry name" value="ZINC UPTAKE REGULATION PROTEIN"/>
    <property type="match status" value="1"/>
</dbReference>
<dbReference type="GO" id="GO:0003700">
    <property type="term" value="F:DNA-binding transcription factor activity"/>
    <property type="evidence" value="ECO:0007669"/>
    <property type="project" value="InterPro"/>
</dbReference>
<keyword evidence="8" id="KW-0408">Iron</keyword>
<organism evidence="9 10">
    <name type="scientific">Dictyobacter alpinus</name>
    <dbReference type="NCBI Taxonomy" id="2014873"/>
    <lineage>
        <taxon>Bacteria</taxon>
        <taxon>Bacillati</taxon>
        <taxon>Chloroflexota</taxon>
        <taxon>Ktedonobacteria</taxon>
        <taxon>Ktedonobacterales</taxon>
        <taxon>Dictyobacteraceae</taxon>
        <taxon>Dictyobacter</taxon>
    </lineage>
</organism>
<accession>A0A402B4W9</accession>
<evidence type="ECO:0000256" key="7">
    <source>
        <dbReference type="PIRSR" id="PIRSR602481-1"/>
    </source>
</evidence>
<protein>
    <submittedName>
        <fullName evidence="9">Transcriptional repressor</fullName>
    </submittedName>
</protein>
<feature type="binding site" evidence="7">
    <location>
        <position position="126"/>
    </location>
    <ligand>
        <name>Zn(2+)</name>
        <dbReference type="ChEBI" id="CHEBI:29105"/>
    </ligand>
</feature>
<dbReference type="GO" id="GO:0008270">
    <property type="term" value="F:zinc ion binding"/>
    <property type="evidence" value="ECO:0007669"/>
    <property type="project" value="TreeGrafter"/>
</dbReference>
<dbReference type="InterPro" id="IPR002481">
    <property type="entry name" value="FUR"/>
</dbReference>
<dbReference type="InterPro" id="IPR043135">
    <property type="entry name" value="Fur_C"/>
</dbReference>
<comment type="cofactor">
    <cofactor evidence="7">
        <name>Zn(2+)</name>
        <dbReference type="ChEBI" id="CHEBI:29105"/>
    </cofactor>
    <text evidence="7">Binds 1 zinc ion per subunit.</text>
</comment>
<evidence type="ECO:0000313" key="9">
    <source>
        <dbReference type="EMBL" id="GCE26377.1"/>
    </source>
</evidence>
<keyword evidence="5" id="KW-0238">DNA-binding</keyword>
<keyword evidence="3 7" id="KW-0862">Zinc</keyword>
<evidence type="ECO:0000256" key="5">
    <source>
        <dbReference type="ARBA" id="ARBA00023125"/>
    </source>
</evidence>
<evidence type="ECO:0000256" key="3">
    <source>
        <dbReference type="ARBA" id="ARBA00022833"/>
    </source>
</evidence>
<dbReference type="SUPFAM" id="SSF46785">
    <property type="entry name" value="Winged helix' DNA-binding domain"/>
    <property type="match status" value="1"/>
</dbReference>
<gene>
    <name evidence="9" type="ORF">KDA_18610</name>
</gene>
<keyword evidence="4" id="KW-0805">Transcription regulation</keyword>
<dbReference type="CDD" id="cd07153">
    <property type="entry name" value="Fur_like"/>
    <property type="match status" value="1"/>
</dbReference>
<feature type="binding site" evidence="7">
    <location>
        <position position="84"/>
    </location>
    <ligand>
        <name>Zn(2+)</name>
        <dbReference type="ChEBI" id="CHEBI:29105"/>
    </ligand>
</feature>
<dbReference type="Gene3D" id="3.30.1490.190">
    <property type="match status" value="1"/>
</dbReference>
<dbReference type="EMBL" id="BIFT01000001">
    <property type="protein sequence ID" value="GCE26377.1"/>
    <property type="molecule type" value="Genomic_DNA"/>
</dbReference>
<dbReference type="GO" id="GO:0000976">
    <property type="term" value="F:transcription cis-regulatory region binding"/>
    <property type="evidence" value="ECO:0007669"/>
    <property type="project" value="TreeGrafter"/>
</dbReference>
<evidence type="ECO:0000256" key="4">
    <source>
        <dbReference type="ARBA" id="ARBA00023015"/>
    </source>
</evidence>
<evidence type="ECO:0000256" key="1">
    <source>
        <dbReference type="ARBA" id="ARBA00007957"/>
    </source>
</evidence>
<feature type="binding site" evidence="8">
    <location>
        <position position="115"/>
    </location>
    <ligand>
        <name>Fe cation</name>
        <dbReference type="ChEBI" id="CHEBI:24875"/>
    </ligand>
</feature>
<name>A0A402B4W9_9CHLR</name>
<reference evidence="10" key="1">
    <citation type="submission" date="2018-12" db="EMBL/GenBank/DDBJ databases">
        <title>Tengunoibacter tsumagoiensis gen. nov., sp. nov., Dictyobacter kobayashii sp. nov., D. alpinus sp. nov., and D. joshuensis sp. nov. and description of Dictyobacteraceae fam. nov. within the order Ktedonobacterales isolated from Tengu-no-mugimeshi.</title>
        <authorList>
            <person name="Wang C.M."/>
            <person name="Zheng Y."/>
            <person name="Sakai Y."/>
            <person name="Toyoda A."/>
            <person name="Minakuchi Y."/>
            <person name="Abe K."/>
            <person name="Yokota A."/>
            <person name="Yabe S."/>
        </authorList>
    </citation>
    <scope>NUCLEOTIDE SEQUENCE [LARGE SCALE GENOMIC DNA]</scope>
    <source>
        <strain evidence="10">Uno16</strain>
    </source>
</reference>